<gene>
    <name evidence="1" type="ORF">ENI34_02345</name>
</gene>
<proteinExistence type="predicted"/>
<dbReference type="Gene3D" id="3.40.50.1380">
    <property type="entry name" value="Methylglyoxal synthase-like domain"/>
    <property type="match status" value="1"/>
</dbReference>
<reference evidence="1" key="1">
    <citation type="journal article" date="2020" name="mSystems">
        <title>Genome- and Community-Level Interaction Insights into Carbon Utilization and Element Cycling Functions of Hydrothermarchaeota in Hydrothermal Sediment.</title>
        <authorList>
            <person name="Zhou Z."/>
            <person name="Liu Y."/>
            <person name="Xu W."/>
            <person name="Pan J."/>
            <person name="Luo Z.H."/>
            <person name="Li M."/>
        </authorList>
    </citation>
    <scope>NUCLEOTIDE SEQUENCE</scope>
    <source>
        <strain evidence="1">HyVt-388</strain>
    </source>
</reference>
<dbReference type="InterPro" id="IPR036914">
    <property type="entry name" value="MGS-like_dom_sf"/>
</dbReference>
<protein>
    <submittedName>
        <fullName evidence="1">Uncharacterized protein</fullName>
    </submittedName>
</protein>
<sequence length="76" mass="8117">MIMSVNNSKDSLQPYEIIATGATGRMIHKKTGLEVKSTLGGPEGGDLQIRVCDVHNIPRATNLASAEILLKGLQSK</sequence>
<dbReference type="GO" id="GO:0019242">
    <property type="term" value="P:methylglyoxal biosynthetic process"/>
    <property type="evidence" value="ECO:0007669"/>
    <property type="project" value="InterPro"/>
</dbReference>
<organism evidence="1 2">
    <name type="scientific">candidate division WOR-3 bacterium</name>
    <dbReference type="NCBI Taxonomy" id="2052148"/>
    <lineage>
        <taxon>Bacteria</taxon>
        <taxon>Bacteria division WOR-3</taxon>
    </lineage>
</organism>
<accession>A0A9C9JZJ4</accession>
<dbReference type="AlphaFoldDB" id="A0A9C9JZJ4"/>
<dbReference type="PANTHER" id="PTHR30492">
    <property type="entry name" value="METHYLGLYOXAL SYNTHASE"/>
    <property type="match status" value="1"/>
</dbReference>
<dbReference type="SUPFAM" id="SSF52335">
    <property type="entry name" value="Methylglyoxal synthase-like"/>
    <property type="match status" value="1"/>
</dbReference>
<evidence type="ECO:0000313" key="2">
    <source>
        <dbReference type="Proteomes" id="UP000885826"/>
    </source>
</evidence>
<comment type="caution">
    <text evidence="1">The sequence shown here is derived from an EMBL/GenBank/DDBJ whole genome shotgun (WGS) entry which is preliminary data.</text>
</comment>
<dbReference type="EMBL" id="DRIG01000027">
    <property type="protein sequence ID" value="HEC77966.1"/>
    <property type="molecule type" value="Genomic_DNA"/>
</dbReference>
<dbReference type="InterPro" id="IPR004363">
    <property type="entry name" value="Methylgl_synth"/>
</dbReference>
<dbReference type="PANTHER" id="PTHR30492:SF0">
    <property type="entry name" value="METHYLGLYOXAL SYNTHASE"/>
    <property type="match status" value="1"/>
</dbReference>
<dbReference type="GO" id="GO:0005829">
    <property type="term" value="C:cytosol"/>
    <property type="evidence" value="ECO:0007669"/>
    <property type="project" value="TreeGrafter"/>
</dbReference>
<name>A0A9C9JZJ4_UNCW3</name>
<dbReference type="Proteomes" id="UP000885826">
    <property type="component" value="Unassembled WGS sequence"/>
</dbReference>
<evidence type="ECO:0000313" key="1">
    <source>
        <dbReference type="EMBL" id="HEC77966.1"/>
    </source>
</evidence>
<dbReference type="GO" id="GO:0008929">
    <property type="term" value="F:methylglyoxal synthase activity"/>
    <property type="evidence" value="ECO:0007669"/>
    <property type="project" value="InterPro"/>
</dbReference>